<evidence type="ECO:0000313" key="7">
    <source>
        <dbReference type="Proteomes" id="UP000642819"/>
    </source>
</evidence>
<accession>A0ABQ3GIQ0</accession>
<keyword evidence="3" id="KW-0378">Hydrolase</keyword>
<dbReference type="InterPro" id="IPR029060">
    <property type="entry name" value="PIN-like_dom_sf"/>
</dbReference>
<sequence>MRWYLDSSVALDVALRPLGSSASWMKTELAAGHEFASSGLLKLETVRVLRREGLAIRSAGHVLNNVSFFGIDDGVLRFAAALEPHIKSLDAIHLATCSLLGTGVALVSHDQQMLTVAEELGLDVHDPLCPDAHFAGGPR</sequence>
<name>A0ABQ3GIQ0_9MICC</name>
<dbReference type="Proteomes" id="UP000642819">
    <property type="component" value="Unassembled WGS sequence"/>
</dbReference>
<evidence type="ECO:0000259" key="5">
    <source>
        <dbReference type="Pfam" id="PF01850"/>
    </source>
</evidence>
<evidence type="ECO:0000313" key="6">
    <source>
        <dbReference type="EMBL" id="GHD05738.1"/>
    </source>
</evidence>
<dbReference type="Gene3D" id="3.40.50.1010">
    <property type="entry name" value="5'-nuclease"/>
    <property type="match status" value="1"/>
</dbReference>
<dbReference type="EMBL" id="BMXK01000005">
    <property type="protein sequence ID" value="GHD05738.1"/>
    <property type="molecule type" value="Genomic_DNA"/>
</dbReference>
<keyword evidence="2" id="KW-0479">Metal-binding</keyword>
<evidence type="ECO:0000256" key="3">
    <source>
        <dbReference type="ARBA" id="ARBA00022801"/>
    </source>
</evidence>
<comment type="caution">
    <text evidence="6">The sequence shown here is derived from an EMBL/GenBank/DDBJ whole genome shotgun (WGS) entry which is preliminary data.</text>
</comment>
<reference evidence="7" key="1">
    <citation type="journal article" date="2019" name="Int. J. Syst. Evol. Microbiol.">
        <title>The Global Catalogue of Microorganisms (GCM) 10K type strain sequencing project: providing services to taxonomists for standard genome sequencing and annotation.</title>
        <authorList>
            <consortium name="The Broad Institute Genomics Platform"/>
            <consortium name="The Broad Institute Genome Sequencing Center for Infectious Disease"/>
            <person name="Wu L."/>
            <person name="Ma J."/>
        </authorList>
    </citation>
    <scope>NUCLEOTIDE SEQUENCE [LARGE SCALE GENOMIC DNA]</scope>
    <source>
        <strain evidence="7">KCTC 19466</strain>
    </source>
</reference>
<proteinExistence type="predicted"/>
<dbReference type="Pfam" id="PF01850">
    <property type="entry name" value="PIN"/>
    <property type="match status" value="1"/>
</dbReference>
<keyword evidence="4" id="KW-0460">Magnesium</keyword>
<evidence type="ECO:0000256" key="4">
    <source>
        <dbReference type="ARBA" id="ARBA00022842"/>
    </source>
</evidence>
<dbReference type="InterPro" id="IPR002716">
    <property type="entry name" value="PIN_dom"/>
</dbReference>
<gene>
    <name evidence="6" type="primary">vapc46</name>
    <name evidence="6" type="ORF">GCM10008096_15080</name>
</gene>
<evidence type="ECO:0000256" key="2">
    <source>
        <dbReference type="ARBA" id="ARBA00022723"/>
    </source>
</evidence>
<protein>
    <submittedName>
        <fullName evidence="6">Ribonuclease VapC</fullName>
    </submittedName>
</protein>
<dbReference type="SUPFAM" id="SSF88723">
    <property type="entry name" value="PIN domain-like"/>
    <property type="match status" value="1"/>
</dbReference>
<evidence type="ECO:0000256" key="1">
    <source>
        <dbReference type="ARBA" id="ARBA00022722"/>
    </source>
</evidence>
<keyword evidence="7" id="KW-1185">Reference proteome</keyword>
<organism evidence="6 7">
    <name type="scientific">Zhihengliuella salsuginis</name>
    <dbReference type="NCBI Taxonomy" id="578222"/>
    <lineage>
        <taxon>Bacteria</taxon>
        <taxon>Bacillati</taxon>
        <taxon>Actinomycetota</taxon>
        <taxon>Actinomycetes</taxon>
        <taxon>Micrococcales</taxon>
        <taxon>Micrococcaceae</taxon>
        <taxon>Zhihengliuella</taxon>
    </lineage>
</organism>
<feature type="domain" description="PIN" evidence="5">
    <location>
        <begin position="4"/>
        <end position="117"/>
    </location>
</feature>
<keyword evidence="1" id="KW-0540">Nuclease</keyword>